<comment type="caution">
    <text evidence="2">The sequence shown here is derived from an EMBL/GenBank/DDBJ whole genome shotgun (WGS) entry which is preliminary data.</text>
</comment>
<feature type="compositionally biased region" description="Basic and acidic residues" evidence="1">
    <location>
        <begin position="239"/>
        <end position="251"/>
    </location>
</feature>
<evidence type="ECO:0000256" key="1">
    <source>
        <dbReference type="SAM" id="MobiDB-lite"/>
    </source>
</evidence>
<accession>A0A9P4HMF9</accession>
<dbReference type="EMBL" id="ML978155">
    <property type="protein sequence ID" value="KAF2036215.1"/>
    <property type="molecule type" value="Genomic_DNA"/>
</dbReference>
<feature type="compositionally biased region" description="Polar residues" evidence="1">
    <location>
        <begin position="331"/>
        <end position="342"/>
    </location>
</feature>
<protein>
    <submittedName>
        <fullName evidence="2">Uncharacterized protein</fullName>
    </submittedName>
</protein>
<sequence>MRLFRRNAQAKRKASSQTYCQRCLNGEDSDSRTTIARRRIDKRRKRLALEAAADRSSSDPEISQGVRNFIQDLYPYTEATASTAVLAQALQNQVVAESSQPRSIAGRHKAASLQKAEPISISLIPPSDASSIRVTTPCSCPHPVPVIQKQDHQQRPKDAIVPNEQPMPSAPGSHVCSRGPPNTLLSAQRAHYERRARTNSMRASRVSKSAISAPLSNARLGHETSPIISDVTKSVSESSRVHINAEDDRNNRNRSGSPSYEHGNFRGSSRPTAPFKNSYGARDDRFPTENAAARQVTYNQAHNRNQHPSKRMSFMPGEDRCFAANGVLQGQGRNRTQPSSKRMSFYPGDNRSFTANEVLQGEVRNQTERPSVRHAKASTDNPDASTGLKRELALRRTTPREHLRESSQAKSS</sequence>
<evidence type="ECO:0000313" key="2">
    <source>
        <dbReference type="EMBL" id="KAF2036215.1"/>
    </source>
</evidence>
<organism evidence="2 3">
    <name type="scientific">Setomelanomma holmii</name>
    <dbReference type="NCBI Taxonomy" id="210430"/>
    <lineage>
        <taxon>Eukaryota</taxon>
        <taxon>Fungi</taxon>
        <taxon>Dikarya</taxon>
        <taxon>Ascomycota</taxon>
        <taxon>Pezizomycotina</taxon>
        <taxon>Dothideomycetes</taxon>
        <taxon>Pleosporomycetidae</taxon>
        <taxon>Pleosporales</taxon>
        <taxon>Pleosporineae</taxon>
        <taxon>Phaeosphaeriaceae</taxon>
        <taxon>Setomelanomma</taxon>
    </lineage>
</organism>
<dbReference type="AlphaFoldDB" id="A0A9P4HMF9"/>
<gene>
    <name evidence="2" type="ORF">EK21DRAFT_106320</name>
</gene>
<feature type="compositionally biased region" description="Basic and acidic residues" evidence="1">
    <location>
        <begin position="388"/>
        <end position="412"/>
    </location>
</feature>
<reference evidence="2" key="1">
    <citation type="journal article" date="2020" name="Stud. Mycol.">
        <title>101 Dothideomycetes genomes: a test case for predicting lifestyles and emergence of pathogens.</title>
        <authorList>
            <person name="Haridas S."/>
            <person name="Albert R."/>
            <person name="Binder M."/>
            <person name="Bloem J."/>
            <person name="Labutti K."/>
            <person name="Salamov A."/>
            <person name="Andreopoulos B."/>
            <person name="Baker S."/>
            <person name="Barry K."/>
            <person name="Bills G."/>
            <person name="Bluhm B."/>
            <person name="Cannon C."/>
            <person name="Castanera R."/>
            <person name="Culley D."/>
            <person name="Daum C."/>
            <person name="Ezra D."/>
            <person name="Gonzalez J."/>
            <person name="Henrissat B."/>
            <person name="Kuo A."/>
            <person name="Liang C."/>
            <person name="Lipzen A."/>
            <person name="Lutzoni F."/>
            <person name="Magnuson J."/>
            <person name="Mondo S."/>
            <person name="Nolan M."/>
            <person name="Ohm R."/>
            <person name="Pangilinan J."/>
            <person name="Park H.-J."/>
            <person name="Ramirez L."/>
            <person name="Alfaro M."/>
            <person name="Sun H."/>
            <person name="Tritt A."/>
            <person name="Yoshinaga Y."/>
            <person name="Zwiers L.-H."/>
            <person name="Turgeon B."/>
            <person name="Goodwin S."/>
            <person name="Spatafora J."/>
            <person name="Crous P."/>
            <person name="Grigoriev I."/>
        </authorList>
    </citation>
    <scope>NUCLEOTIDE SEQUENCE</scope>
    <source>
        <strain evidence="2">CBS 110217</strain>
    </source>
</reference>
<dbReference type="Proteomes" id="UP000799777">
    <property type="component" value="Unassembled WGS sequence"/>
</dbReference>
<evidence type="ECO:0000313" key="3">
    <source>
        <dbReference type="Proteomes" id="UP000799777"/>
    </source>
</evidence>
<feature type="region of interest" description="Disordered" evidence="1">
    <location>
        <begin position="327"/>
        <end position="412"/>
    </location>
</feature>
<proteinExistence type="predicted"/>
<name>A0A9P4HMF9_9PLEO</name>
<keyword evidence="3" id="KW-1185">Reference proteome</keyword>
<feature type="region of interest" description="Disordered" evidence="1">
    <location>
        <begin position="224"/>
        <end position="284"/>
    </location>
</feature>